<dbReference type="STRING" id="579105.SAMN04488096_101522"/>
<feature type="transmembrane region" description="Helical" evidence="5">
    <location>
        <begin position="114"/>
        <end position="131"/>
    </location>
</feature>
<evidence type="ECO:0000313" key="8">
    <source>
        <dbReference type="Proteomes" id="UP000184225"/>
    </source>
</evidence>
<organism evidence="7 8">
    <name type="scientific">Mesonia phycicola</name>
    <dbReference type="NCBI Taxonomy" id="579105"/>
    <lineage>
        <taxon>Bacteria</taxon>
        <taxon>Pseudomonadati</taxon>
        <taxon>Bacteroidota</taxon>
        <taxon>Flavobacteriia</taxon>
        <taxon>Flavobacteriales</taxon>
        <taxon>Flavobacteriaceae</taxon>
        <taxon>Mesonia</taxon>
    </lineage>
</organism>
<dbReference type="GO" id="GO:0016020">
    <property type="term" value="C:membrane"/>
    <property type="evidence" value="ECO:0007669"/>
    <property type="project" value="UniProtKB-SubCell"/>
</dbReference>
<feature type="transmembrane region" description="Helical" evidence="5">
    <location>
        <begin position="166"/>
        <end position="185"/>
    </location>
</feature>
<dbReference type="Gene3D" id="1.20.1540.10">
    <property type="entry name" value="Rhomboid-like"/>
    <property type="match status" value="1"/>
</dbReference>
<evidence type="ECO:0000259" key="6">
    <source>
        <dbReference type="Pfam" id="PF01694"/>
    </source>
</evidence>
<evidence type="ECO:0000256" key="4">
    <source>
        <dbReference type="ARBA" id="ARBA00023136"/>
    </source>
</evidence>
<reference evidence="7 8" key="1">
    <citation type="submission" date="2016-11" db="EMBL/GenBank/DDBJ databases">
        <authorList>
            <person name="Jaros S."/>
            <person name="Januszkiewicz K."/>
            <person name="Wedrychowicz H."/>
        </authorList>
    </citation>
    <scope>NUCLEOTIDE SEQUENCE [LARGE SCALE GENOMIC DNA]</scope>
    <source>
        <strain evidence="7 8">DSM 21425</strain>
    </source>
</reference>
<dbReference type="Pfam" id="PF01694">
    <property type="entry name" value="Rhomboid"/>
    <property type="match status" value="1"/>
</dbReference>
<feature type="transmembrane region" description="Helical" evidence="5">
    <location>
        <begin position="138"/>
        <end position="160"/>
    </location>
</feature>
<dbReference type="GO" id="GO:0004252">
    <property type="term" value="F:serine-type endopeptidase activity"/>
    <property type="evidence" value="ECO:0007669"/>
    <property type="project" value="InterPro"/>
</dbReference>
<dbReference type="EMBL" id="FQYY01000001">
    <property type="protein sequence ID" value="SHI41838.1"/>
    <property type="molecule type" value="Genomic_DNA"/>
</dbReference>
<keyword evidence="3 5" id="KW-1133">Transmembrane helix</keyword>
<accession>A0A1M6AZU9</accession>
<feature type="transmembrane region" description="Helical" evidence="5">
    <location>
        <begin position="68"/>
        <end position="86"/>
    </location>
</feature>
<sequence length="256" mass="29479">MNTEAHLLKPKLNVLVMPLVMVLSIWLVYWFEFKFNFFFNSFGVEPHSFIGLRGVLFSPFIHGNIEHLYSNTFPLFLLSLALFYFYNQLSYKIIAFGILGSGLLTWLIGQEGTYHIGASGLIYVLASFLFFKGIWSRYYRLMALSLIIVFIYGSLVWGVLPGVPGISWEGHLSGFLVGLILAFVYKDEVVYESKKYEWEKESYTEENDAFMKHFDENGNFVPSSEMDITEGNTVDNTSNDGITFHYVFKKETKTEN</sequence>
<feature type="domain" description="Peptidase S54 rhomboid" evidence="6">
    <location>
        <begin position="55"/>
        <end position="185"/>
    </location>
</feature>
<dbReference type="OrthoDB" id="465874at2"/>
<feature type="transmembrane region" description="Helical" evidence="5">
    <location>
        <begin position="12"/>
        <end position="31"/>
    </location>
</feature>
<protein>
    <submittedName>
        <fullName evidence="7">Membrane associated serine protease, rhomboid family</fullName>
    </submittedName>
</protein>
<dbReference type="InterPro" id="IPR035952">
    <property type="entry name" value="Rhomboid-like_sf"/>
</dbReference>
<evidence type="ECO:0000256" key="5">
    <source>
        <dbReference type="SAM" id="Phobius"/>
    </source>
</evidence>
<dbReference type="RefSeq" id="WP_073147907.1">
    <property type="nucleotide sequence ID" value="NZ_FQYY01000001.1"/>
</dbReference>
<keyword evidence="7" id="KW-0378">Hydrolase</keyword>
<keyword evidence="7" id="KW-0645">Protease</keyword>
<dbReference type="SUPFAM" id="SSF144091">
    <property type="entry name" value="Rhomboid-like"/>
    <property type="match status" value="1"/>
</dbReference>
<dbReference type="InterPro" id="IPR022764">
    <property type="entry name" value="Peptidase_S54_rhomboid_dom"/>
</dbReference>
<evidence type="ECO:0000256" key="3">
    <source>
        <dbReference type="ARBA" id="ARBA00022989"/>
    </source>
</evidence>
<dbReference type="Proteomes" id="UP000184225">
    <property type="component" value="Unassembled WGS sequence"/>
</dbReference>
<proteinExistence type="predicted"/>
<dbReference type="GO" id="GO:0006508">
    <property type="term" value="P:proteolysis"/>
    <property type="evidence" value="ECO:0007669"/>
    <property type="project" value="UniProtKB-KW"/>
</dbReference>
<name>A0A1M6AZU9_9FLAO</name>
<evidence type="ECO:0000256" key="1">
    <source>
        <dbReference type="ARBA" id="ARBA00004141"/>
    </source>
</evidence>
<feature type="transmembrane region" description="Helical" evidence="5">
    <location>
        <begin position="93"/>
        <end position="108"/>
    </location>
</feature>
<comment type="subcellular location">
    <subcellularLocation>
        <location evidence="1">Membrane</location>
        <topology evidence="1">Multi-pass membrane protein</topology>
    </subcellularLocation>
</comment>
<keyword evidence="4 5" id="KW-0472">Membrane</keyword>
<evidence type="ECO:0000256" key="2">
    <source>
        <dbReference type="ARBA" id="ARBA00022692"/>
    </source>
</evidence>
<keyword evidence="8" id="KW-1185">Reference proteome</keyword>
<keyword evidence="2 5" id="KW-0812">Transmembrane</keyword>
<evidence type="ECO:0000313" key="7">
    <source>
        <dbReference type="EMBL" id="SHI41838.1"/>
    </source>
</evidence>
<gene>
    <name evidence="7" type="ORF">SAMN04488096_101522</name>
</gene>
<dbReference type="AlphaFoldDB" id="A0A1M6AZU9"/>